<dbReference type="HOGENOM" id="CLU_3265167_0_0_9"/>
<dbReference type="GO" id="GO:0009401">
    <property type="term" value="P:phosphoenolpyruvate-dependent sugar phosphotransferase system"/>
    <property type="evidence" value="ECO:0007669"/>
    <property type="project" value="UniProtKB-KW"/>
</dbReference>
<dbReference type="Gene3D" id="3.40.50.2300">
    <property type="match status" value="1"/>
</dbReference>
<evidence type="ECO:0000313" key="9">
    <source>
        <dbReference type="Proteomes" id="UP000001363"/>
    </source>
</evidence>
<evidence type="ECO:0000313" key="8">
    <source>
        <dbReference type="EMBL" id="ACK90882.1"/>
    </source>
</evidence>
<keyword evidence="3" id="KW-0762">Sugar transport</keyword>
<sequence length="41" mass="4517">MLSSMKTLADEKNVGIDVINPMHYGMMNGEAVLDHALTLKK</sequence>
<keyword evidence="4" id="KW-0808">Transferase</keyword>
<dbReference type="KEGG" id="bcu:BCAH820_5300"/>
<evidence type="ECO:0000256" key="4">
    <source>
        <dbReference type="ARBA" id="ARBA00022679"/>
    </source>
</evidence>
<evidence type="ECO:0000259" key="7">
    <source>
        <dbReference type="PROSITE" id="PS51100"/>
    </source>
</evidence>
<evidence type="ECO:0000256" key="6">
    <source>
        <dbReference type="PROSITE-ProRule" id="PRU00423"/>
    </source>
</evidence>
<comment type="caution">
    <text evidence="6">Lacks conserved residue(s) required for the propagation of feature annotation.</text>
</comment>
<evidence type="ECO:0000256" key="5">
    <source>
        <dbReference type="ARBA" id="ARBA00022683"/>
    </source>
</evidence>
<feature type="domain" description="PTS EIIB type-3" evidence="7">
    <location>
        <begin position="1"/>
        <end position="41"/>
    </location>
</feature>
<dbReference type="GO" id="GO:0008982">
    <property type="term" value="F:protein-N(PI)-phosphohistidine-sugar phosphotransferase activity"/>
    <property type="evidence" value="ECO:0007669"/>
    <property type="project" value="InterPro"/>
</dbReference>
<keyword evidence="5" id="KW-0598">Phosphotransferase system</keyword>
<name>B7JFP1_BACC0</name>
<protein>
    <submittedName>
        <fullName evidence="8">PTS system, cellobiose-specific IIB component</fullName>
    </submittedName>
</protein>
<dbReference type="Proteomes" id="UP000001363">
    <property type="component" value="Chromosome"/>
</dbReference>
<dbReference type="SUPFAM" id="SSF52794">
    <property type="entry name" value="PTS system IIB component-like"/>
    <property type="match status" value="1"/>
</dbReference>
<dbReference type="EMBL" id="CP001283">
    <property type="protein sequence ID" value="ACK90882.1"/>
    <property type="molecule type" value="Genomic_DNA"/>
</dbReference>
<accession>B7JFP1</accession>
<dbReference type="PROSITE" id="PS51100">
    <property type="entry name" value="PTS_EIIB_TYPE_3"/>
    <property type="match status" value="1"/>
</dbReference>
<gene>
    <name evidence="8" type="primary">celA2</name>
    <name evidence="8" type="ordered locus">BCAH820_5300</name>
</gene>
<evidence type="ECO:0000256" key="1">
    <source>
        <dbReference type="ARBA" id="ARBA00022448"/>
    </source>
</evidence>
<dbReference type="InterPro" id="IPR036095">
    <property type="entry name" value="PTS_EIIB-like_sf"/>
</dbReference>
<dbReference type="InterPro" id="IPR013012">
    <property type="entry name" value="PTS_EIIB_3"/>
</dbReference>
<reference evidence="8 9" key="1">
    <citation type="submission" date="2008-10" db="EMBL/GenBank/DDBJ databases">
        <title>Genome sequence of Bacillus cereus AH820.</title>
        <authorList>
            <person name="Dodson R.J."/>
            <person name="Durkin A.S."/>
            <person name="Rosovitz M.J."/>
            <person name="Rasko D.A."/>
            <person name="Hoffmaster A."/>
            <person name="Ravel J."/>
            <person name="Sutton G."/>
        </authorList>
    </citation>
    <scope>NUCLEOTIDE SEQUENCE [LARGE SCALE GENOMIC DNA]</scope>
    <source>
        <strain evidence="8 9">AH820</strain>
    </source>
</reference>
<dbReference type="AlphaFoldDB" id="B7JFP1"/>
<keyword evidence="2" id="KW-0597">Phosphoprotein</keyword>
<evidence type="ECO:0000256" key="3">
    <source>
        <dbReference type="ARBA" id="ARBA00022597"/>
    </source>
</evidence>
<proteinExistence type="predicted"/>
<organism evidence="8 9">
    <name type="scientific">Bacillus cereus (strain AH820)</name>
    <dbReference type="NCBI Taxonomy" id="405535"/>
    <lineage>
        <taxon>Bacteria</taxon>
        <taxon>Bacillati</taxon>
        <taxon>Bacillota</taxon>
        <taxon>Bacilli</taxon>
        <taxon>Bacillales</taxon>
        <taxon>Bacillaceae</taxon>
        <taxon>Bacillus</taxon>
        <taxon>Bacillus cereus group</taxon>
    </lineage>
</organism>
<evidence type="ECO:0000256" key="2">
    <source>
        <dbReference type="ARBA" id="ARBA00022553"/>
    </source>
</evidence>
<keyword evidence="1" id="KW-0813">Transport</keyword>